<evidence type="ECO:0000313" key="3">
    <source>
        <dbReference type="Proteomes" id="UP001352852"/>
    </source>
</evidence>
<organism evidence="2 3">
    <name type="scientific">Characodon lateralis</name>
    <dbReference type="NCBI Taxonomy" id="208331"/>
    <lineage>
        <taxon>Eukaryota</taxon>
        <taxon>Metazoa</taxon>
        <taxon>Chordata</taxon>
        <taxon>Craniata</taxon>
        <taxon>Vertebrata</taxon>
        <taxon>Euteleostomi</taxon>
        <taxon>Actinopterygii</taxon>
        <taxon>Neopterygii</taxon>
        <taxon>Teleostei</taxon>
        <taxon>Neoteleostei</taxon>
        <taxon>Acanthomorphata</taxon>
        <taxon>Ovalentaria</taxon>
        <taxon>Atherinomorphae</taxon>
        <taxon>Cyprinodontiformes</taxon>
        <taxon>Goodeidae</taxon>
        <taxon>Characodon</taxon>
    </lineage>
</organism>
<reference evidence="2 3" key="1">
    <citation type="submission" date="2021-06" db="EMBL/GenBank/DDBJ databases">
        <authorList>
            <person name="Palmer J.M."/>
        </authorList>
    </citation>
    <scope>NUCLEOTIDE SEQUENCE [LARGE SCALE GENOMIC DNA]</scope>
    <source>
        <strain evidence="2 3">CL_MEX2019</strain>
        <tissue evidence="2">Muscle</tissue>
    </source>
</reference>
<sequence>MRTEIDPGRMGARHLSQIQEESESREHSTGFLPAIAQQQTGGTGKPGGAKTERRDVRLRSNSVPLAVYDQQRKLEKNRTLLEELTHVEAELRESLHVDEARRQAAEFLRQQENKLLWQNLCFLSLSQRVAKPWVSSYFRKFPMHIYCLPVHSACHKSRRHTQKRKR</sequence>
<accession>A0ABU7DEE8</accession>
<comment type="caution">
    <text evidence="2">The sequence shown here is derived from an EMBL/GenBank/DDBJ whole genome shotgun (WGS) entry which is preliminary data.</text>
</comment>
<feature type="region of interest" description="Disordered" evidence="1">
    <location>
        <begin position="1"/>
        <end position="51"/>
    </location>
</feature>
<evidence type="ECO:0000256" key="1">
    <source>
        <dbReference type="SAM" id="MobiDB-lite"/>
    </source>
</evidence>
<dbReference type="EMBL" id="JAHUTJ010024887">
    <property type="protein sequence ID" value="MED6273394.1"/>
    <property type="molecule type" value="Genomic_DNA"/>
</dbReference>
<gene>
    <name evidence="2" type="ORF">CHARACLAT_005877</name>
</gene>
<keyword evidence="3" id="KW-1185">Reference proteome</keyword>
<evidence type="ECO:0000313" key="2">
    <source>
        <dbReference type="EMBL" id="MED6273394.1"/>
    </source>
</evidence>
<proteinExistence type="predicted"/>
<name>A0ABU7DEE8_9TELE</name>
<dbReference type="Proteomes" id="UP001352852">
    <property type="component" value="Unassembled WGS sequence"/>
</dbReference>
<protein>
    <submittedName>
        <fullName evidence="2">Uncharacterized protein</fullName>
    </submittedName>
</protein>